<dbReference type="RefSeq" id="WP_033674809.1">
    <property type="nucleotide sequence ID" value="NZ_JOTM01000009.1"/>
</dbReference>
<dbReference type="Proteomes" id="UP000027778">
    <property type="component" value="Unassembled WGS sequence"/>
</dbReference>
<keyword evidence="1" id="KW-1133">Transmembrane helix</keyword>
<comment type="caution">
    <text evidence="2">The sequence shown here is derived from an EMBL/GenBank/DDBJ whole genome shotgun (WGS) entry which is preliminary data.</text>
</comment>
<dbReference type="STRING" id="574375.AZF08_11330"/>
<accession>A0A073KC66</accession>
<feature type="transmembrane region" description="Helical" evidence="1">
    <location>
        <begin position="6"/>
        <end position="32"/>
    </location>
</feature>
<protein>
    <submittedName>
        <fullName evidence="2">DNA mismatch repair protein MutT</fullName>
    </submittedName>
</protein>
<dbReference type="InterPro" id="IPR025143">
    <property type="entry name" value="DUF4083"/>
</dbReference>
<evidence type="ECO:0000313" key="3">
    <source>
        <dbReference type="Proteomes" id="UP000027778"/>
    </source>
</evidence>
<gene>
    <name evidence="2" type="ORF">BAGA_29460</name>
</gene>
<dbReference type="OrthoDB" id="2927300at2"/>
<reference evidence="2 3" key="1">
    <citation type="submission" date="2014-06" db="EMBL/GenBank/DDBJ databases">
        <title>Draft genome sequence of Bacillus gaemokensis JCM 15801 (MCCC 1A00707).</title>
        <authorList>
            <person name="Lai Q."/>
            <person name="Liu Y."/>
            <person name="Shao Z."/>
        </authorList>
    </citation>
    <scope>NUCLEOTIDE SEQUENCE [LARGE SCALE GENOMIC DNA]</scope>
    <source>
        <strain evidence="2 3">JCM 15801</strain>
    </source>
</reference>
<keyword evidence="1" id="KW-0812">Transmembrane</keyword>
<dbReference type="Pfam" id="PF13314">
    <property type="entry name" value="DUF4083"/>
    <property type="match status" value="1"/>
</dbReference>
<evidence type="ECO:0000313" key="2">
    <source>
        <dbReference type="EMBL" id="KEK24180.1"/>
    </source>
</evidence>
<sequence>MSLFENDIFAIVYLCVIIGLIILFVISFTLFIRRLFLNAAAKNAHSISIDKKLDKIIELLEKDRKQP</sequence>
<dbReference type="AlphaFoldDB" id="A0A073KC66"/>
<proteinExistence type="predicted"/>
<dbReference type="eggNOG" id="ENOG502ZSZM">
    <property type="taxonomic scope" value="Bacteria"/>
</dbReference>
<name>A0A073KC66_9BACI</name>
<organism evidence="2 3">
    <name type="scientific">Bacillus gaemokensis</name>
    <dbReference type="NCBI Taxonomy" id="574375"/>
    <lineage>
        <taxon>Bacteria</taxon>
        <taxon>Bacillati</taxon>
        <taxon>Bacillota</taxon>
        <taxon>Bacilli</taxon>
        <taxon>Bacillales</taxon>
        <taxon>Bacillaceae</taxon>
        <taxon>Bacillus</taxon>
        <taxon>Bacillus cereus group</taxon>
    </lineage>
</organism>
<keyword evidence="3" id="KW-1185">Reference proteome</keyword>
<dbReference type="EMBL" id="JOTM01000009">
    <property type="protein sequence ID" value="KEK24180.1"/>
    <property type="molecule type" value="Genomic_DNA"/>
</dbReference>
<keyword evidence="1" id="KW-0472">Membrane</keyword>
<evidence type="ECO:0000256" key="1">
    <source>
        <dbReference type="SAM" id="Phobius"/>
    </source>
</evidence>